<keyword evidence="3 6" id="KW-0812">Transmembrane</keyword>
<keyword evidence="9" id="KW-0378">Hydrolase</keyword>
<feature type="compositionally biased region" description="Gly residues" evidence="7">
    <location>
        <begin position="7"/>
        <end position="19"/>
    </location>
</feature>
<name>A0A4S2H8G0_9PROT</name>
<evidence type="ECO:0000256" key="3">
    <source>
        <dbReference type="ARBA" id="ARBA00022692"/>
    </source>
</evidence>
<comment type="subcellular location">
    <subcellularLocation>
        <location evidence="1">Membrane</location>
        <topology evidence="1">Single-pass membrane protein</topology>
    </subcellularLocation>
</comment>
<proteinExistence type="inferred from homology"/>
<evidence type="ECO:0000256" key="2">
    <source>
        <dbReference type="ARBA" id="ARBA00006971"/>
    </source>
</evidence>
<dbReference type="PANTHER" id="PTHR43327:SF2">
    <property type="entry name" value="MODULATOR OF FTSH PROTEASE HFLK"/>
    <property type="match status" value="1"/>
</dbReference>
<gene>
    <name evidence="9" type="primary">hflK</name>
    <name evidence="9" type="ORF">E5162_13155</name>
</gene>
<comment type="subunit">
    <text evidence="6">HflC and HflK may interact to form a multimeric complex.</text>
</comment>
<evidence type="ECO:0000256" key="6">
    <source>
        <dbReference type="RuleBase" id="RU364113"/>
    </source>
</evidence>
<keyword evidence="4 6" id="KW-1133">Transmembrane helix</keyword>
<evidence type="ECO:0000313" key="10">
    <source>
        <dbReference type="Proteomes" id="UP000305451"/>
    </source>
</evidence>
<dbReference type="PANTHER" id="PTHR43327">
    <property type="entry name" value="STOMATIN-LIKE PROTEIN 2, MITOCHONDRIAL"/>
    <property type="match status" value="1"/>
</dbReference>
<comment type="caution">
    <text evidence="9">The sequence shown here is derived from an EMBL/GenBank/DDBJ whole genome shotgun (WGS) entry which is preliminary data.</text>
</comment>
<evidence type="ECO:0000256" key="1">
    <source>
        <dbReference type="ARBA" id="ARBA00004167"/>
    </source>
</evidence>
<dbReference type="InterPro" id="IPR001107">
    <property type="entry name" value="Band_7"/>
</dbReference>
<dbReference type="InterPro" id="IPR036013">
    <property type="entry name" value="Band_7/SPFH_dom_sf"/>
</dbReference>
<evidence type="ECO:0000256" key="7">
    <source>
        <dbReference type="SAM" id="MobiDB-lite"/>
    </source>
</evidence>
<accession>A0A4S2H8G0</accession>
<keyword evidence="5 6" id="KW-0472">Membrane</keyword>
<dbReference type="AlphaFoldDB" id="A0A4S2H8G0"/>
<dbReference type="GO" id="GO:0008233">
    <property type="term" value="F:peptidase activity"/>
    <property type="evidence" value="ECO:0007669"/>
    <property type="project" value="UniProtKB-KW"/>
</dbReference>
<dbReference type="RefSeq" id="WP_135945743.1">
    <property type="nucleotide sequence ID" value="NZ_BMEI01000004.1"/>
</dbReference>
<dbReference type="SMART" id="SM00244">
    <property type="entry name" value="PHB"/>
    <property type="match status" value="1"/>
</dbReference>
<evidence type="ECO:0000256" key="4">
    <source>
        <dbReference type="ARBA" id="ARBA00022989"/>
    </source>
</evidence>
<reference evidence="9 10" key="1">
    <citation type="journal article" date="2013" name="Int. J. Syst. Evol. Microbiol.">
        <title>Marinicauda pacifica gen. nov., sp. nov., a prosthecate alphaproteobacterium of the family Hyphomonadaceae isolated from deep seawater.</title>
        <authorList>
            <person name="Zhang X.Y."/>
            <person name="Li G.W."/>
            <person name="Wang C.S."/>
            <person name="Zhang Y.J."/>
            <person name="Xu X.W."/>
            <person name="Li H."/>
            <person name="Liu A."/>
            <person name="Liu C."/>
            <person name="Xie B.B."/>
            <person name="Qin Q.L."/>
            <person name="Xu Z."/>
            <person name="Chen X.L."/>
            <person name="Zhou B.C."/>
            <person name="Zhang Y.Z."/>
        </authorList>
    </citation>
    <scope>NUCLEOTIDE SEQUENCE [LARGE SCALE GENOMIC DNA]</scope>
    <source>
        <strain evidence="9 10">P-1 km-3</strain>
    </source>
</reference>
<dbReference type="Pfam" id="PF12221">
    <property type="entry name" value="HflK_N"/>
    <property type="match status" value="1"/>
</dbReference>
<dbReference type="GO" id="GO:0006508">
    <property type="term" value="P:proteolysis"/>
    <property type="evidence" value="ECO:0007669"/>
    <property type="project" value="UniProtKB-KW"/>
</dbReference>
<sequence>MPWNDNTGGGSNGPWGSGGRKNDNNPWGRGPGGNRGRGPAGEPDLEDLIRQLQDRLKGLFGGGKGGKGGKGGGLVGLIVIGVALLAVIVASVYQIGPGEAGVVTRFGDYSRTTGSGLRFKLPYPIETVEIVDVEQIRTVTIGETPAEGLMVTRDENIVDLSFTVQWQVDPANVQAFVFNVRDPASMVQTVAESAMREVVGTSDLQPIIGAGRGEVADRADQIMQETFDLYASGIRIVGLQLQEAAPPGDVIAAFQDVISAEQDAERNALEATAYANQIVPEARGTAVGLLEEARGYRDQVIAVSQGQADRFDAIYEEYRQAPDVTRRRMFLETMERVLGRSELIILDQQGEGNGAVPYLPLDQLGRNRGARTTAQGSGQGG</sequence>
<dbReference type="Pfam" id="PF01145">
    <property type="entry name" value="Band_7"/>
    <property type="match status" value="1"/>
</dbReference>
<feature type="region of interest" description="Disordered" evidence="7">
    <location>
        <begin position="357"/>
        <end position="381"/>
    </location>
</feature>
<dbReference type="Gene3D" id="3.30.479.30">
    <property type="entry name" value="Band 7 domain"/>
    <property type="match status" value="1"/>
</dbReference>
<feature type="compositionally biased region" description="Polar residues" evidence="7">
    <location>
        <begin position="370"/>
        <end position="381"/>
    </location>
</feature>
<dbReference type="OrthoDB" id="9779595at2"/>
<dbReference type="Proteomes" id="UP000305451">
    <property type="component" value="Unassembled WGS sequence"/>
</dbReference>
<dbReference type="NCBIfam" id="TIGR01933">
    <property type="entry name" value="hflK"/>
    <property type="match status" value="1"/>
</dbReference>
<keyword evidence="9" id="KW-0645">Protease</keyword>
<dbReference type="InterPro" id="IPR010201">
    <property type="entry name" value="HflK"/>
</dbReference>
<feature type="domain" description="Band 7" evidence="8">
    <location>
        <begin position="90"/>
        <end position="258"/>
    </location>
</feature>
<feature type="region of interest" description="Disordered" evidence="7">
    <location>
        <begin position="1"/>
        <end position="44"/>
    </location>
</feature>
<dbReference type="InterPro" id="IPR050710">
    <property type="entry name" value="Band7/mec-2_domain"/>
</dbReference>
<organism evidence="9 10">
    <name type="scientific">Marinicauda pacifica</name>
    <dbReference type="NCBI Taxonomy" id="1133559"/>
    <lineage>
        <taxon>Bacteria</taxon>
        <taxon>Pseudomonadati</taxon>
        <taxon>Pseudomonadota</taxon>
        <taxon>Alphaproteobacteria</taxon>
        <taxon>Maricaulales</taxon>
        <taxon>Maricaulaceae</taxon>
        <taxon>Marinicauda</taxon>
    </lineage>
</organism>
<keyword evidence="10" id="KW-1185">Reference proteome</keyword>
<dbReference type="CDD" id="cd03404">
    <property type="entry name" value="SPFH_HflK"/>
    <property type="match status" value="1"/>
</dbReference>
<comment type="similarity">
    <text evidence="2 6">Belongs to the band 7/mec-2 family. HflK subfamily.</text>
</comment>
<feature type="compositionally biased region" description="Gly residues" evidence="7">
    <location>
        <begin position="29"/>
        <end position="39"/>
    </location>
</feature>
<comment type="function">
    <text evidence="6">HflC and HflK could encode or regulate a protease.</text>
</comment>
<evidence type="ECO:0000259" key="8">
    <source>
        <dbReference type="SMART" id="SM00244"/>
    </source>
</evidence>
<protein>
    <recommendedName>
        <fullName evidence="6">Protein HflK</fullName>
    </recommendedName>
</protein>
<dbReference type="SUPFAM" id="SSF117892">
    <property type="entry name" value="Band 7/SPFH domain"/>
    <property type="match status" value="1"/>
</dbReference>
<evidence type="ECO:0000313" key="9">
    <source>
        <dbReference type="EMBL" id="TGY91821.1"/>
    </source>
</evidence>
<evidence type="ECO:0000256" key="5">
    <source>
        <dbReference type="ARBA" id="ARBA00023136"/>
    </source>
</evidence>
<feature type="transmembrane region" description="Helical" evidence="6">
    <location>
        <begin position="74"/>
        <end position="96"/>
    </location>
</feature>
<dbReference type="InterPro" id="IPR020980">
    <property type="entry name" value="Membrane_HflK_N"/>
</dbReference>
<dbReference type="GO" id="GO:0016020">
    <property type="term" value="C:membrane"/>
    <property type="evidence" value="ECO:0007669"/>
    <property type="project" value="UniProtKB-SubCell"/>
</dbReference>
<dbReference type="EMBL" id="SRXV01000004">
    <property type="protein sequence ID" value="TGY91821.1"/>
    <property type="molecule type" value="Genomic_DNA"/>
</dbReference>